<dbReference type="OrthoDB" id="2676448at2759"/>
<sequence length="229" mass="26025">MSKYLMSLKNKILDELEHLVVMQLFKLSKLLMSGTGYKLCCSESNHMIQHSSSHPEPPPHASVSWKEITNYTFLGEFYLLCHSCTHIQDCQWSEPAICEATAKYFKVCHAQEEITQLNVEIHHLWTTIHDEEKETSRAITTYLESELLLGQGIQHKVVNAVHLHHLDQIETLTYYTGHRGIGVHLECGPAAEPSSKNLSNGDLAEGEESLVTMEACIDIYPYQLLSWQS</sequence>
<dbReference type="AlphaFoldDB" id="A0A0D0CZH1"/>
<name>A0A0D0CZH1_9AGAM</name>
<reference evidence="1 2" key="1">
    <citation type="submission" date="2014-04" db="EMBL/GenBank/DDBJ databases">
        <authorList>
            <consortium name="DOE Joint Genome Institute"/>
            <person name="Kuo A."/>
            <person name="Kohler A."/>
            <person name="Jargeat P."/>
            <person name="Nagy L.G."/>
            <person name="Floudas D."/>
            <person name="Copeland A."/>
            <person name="Barry K.W."/>
            <person name="Cichocki N."/>
            <person name="Veneault-Fourrey C."/>
            <person name="LaButti K."/>
            <person name="Lindquist E.A."/>
            <person name="Lipzen A."/>
            <person name="Lundell T."/>
            <person name="Morin E."/>
            <person name="Murat C."/>
            <person name="Sun H."/>
            <person name="Tunlid A."/>
            <person name="Henrissat B."/>
            <person name="Grigoriev I.V."/>
            <person name="Hibbett D.S."/>
            <person name="Martin F."/>
            <person name="Nordberg H.P."/>
            <person name="Cantor M.N."/>
            <person name="Hua S.X."/>
        </authorList>
    </citation>
    <scope>NUCLEOTIDE SEQUENCE [LARGE SCALE GENOMIC DNA]</scope>
    <source>
        <strain evidence="1 2">Ve08.2h10</strain>
    </source>
</reference>
<dbReference type="STRING" id="930991.A0A0D0CZH1"/>
<keyword evidence="2" id="KW-1185">Reference proteome</keyword>
<dbReference type="EMBL" id="KN825871">
    <property type="protein sequence ID" value="KIK81078.1"/>
    <property type="molecule type" value="Genomic_DNA"/>
</dbReference>
<protein>
    <submittedName>
        <fullName evidence="1">Uncharacterized protein</fullName>
    </submittedName>
</protein>
<gene>
    <name evidence="1" type="ORF">PAXRUDRAFT_35990</name>
</gene>
<proteinExistence type="predicted"/>
<evidence type="ECO:0000313" key="1">
    <source>
        <dbReference type="EMBL" id="KIK81078.1"/>
    </source>
</evidence>
<dbReference type="HOGENOM" id="CLU_013084_0_2_1"/>
<evidence type="ECO:0000313" key="2">
    <source>
        <dbReference type="Proteomes" id="UP000054538"/>
    </source>
</evidence>
<reference evidence="2" key="2">
    <citation type="submission" date="2015-01" db="EMBL/GenBank/DDBJ databases">
        <title>Evolutionary Origins and Diversification of the Mycorrhizal Mutualists.</title>
        <authorList>
            <consortium name="DOE Joint Genome Institute"/>
            <consortium name="Mycorrhizal Genomics Consortium"/>
            <person name="Kohler A."/>
            <person name="Kuo A."/>
            <person name="Nagy L.G."/>
            <person name="Floudas D."/>
            <person name="Copeland A."/>
            <person name="Barry K.W."/>
            <person name="Cichocki N."/>
            <person name="Veneault-Fourrey C."/>
            <person name="LaButti K."/>
            <person name="Lindquist E.A."/>
            <person name="Lipzen A."/>
            <person name="Lundell T."/>
            <person name="Morin E."/>
            <person name="Murat C."/>
            <person name="Riley R."/>
            <person name="Ohm R."/>
            <person name="Sun H."/>
            <person name="Tunlid A."/>
            <person name="Henrissat B."/>
            <person name="Grigoriev I.V."/>
            <person name="Hibbett D.S."/>
            <person name="Martin F."/>
        </authorList>
    </citation>
    <scope>NUCLEOTIDE SEQUENCE [LARGE SCALE GENOMIC DNA]</scope>
    <source>
        <strain evidence="2">Ve08.2h10</strain>
    </source>
</reference>
<organism evidence="1 2">
    <name type="scientific">Paxillus rubicundulus Ve08.2h10</name>
    <dbReference type="NCBI Taxonomy" id="930991"/>
    <lineage>
        <taxon>Eukaryota</taxon>
        <taxon>Fungi</taxon>
        <taxon>Dikarya</taxon>
        <taxon>Basidiomycota</taxon>
        <taxon>Agaricomycotina</taxon>
        <taxon>Agaricomycetes</taxon>
        <taxon>Agaricomycetidae</taxon>
        <taxon>Boletales</taxon>
        <taxon>Paxilineae</taxon>
        <taxon>Paxillaceae</taxon>
        <taxon>Paxillus</taxon>
    </lineage>
</organism>
<dbReference type="Proteomes" id="UP000054538">
    <property type="component" value="Unassembled WGS sequence"/>
</dbReference>
<accession>A0A0D0CZH1</accession>
<dbReference type="InParanoid" id="A0A0D0CZH1"/>